<evidence type="ECO:0000313" key="1">
    <source>
        <dbReference type="EMBL" id="NWF07181.1"/>
    </source>
</evidence>
<name>A0A7Y8GBL5_9PSED</name>
<gene>
    <name evidence="1" type="ORF">HX810_05815</name>
</gene>
<dbReference type="Proteomes" id="UP000561369">
    <property type="component" value="Unassembled WGS sequence"/>
</dbReference>
<accession>A0A7Y8GBL5</accession>
<organism evidence="1 2">
    <name type="scientific">Pseudomonas salomonii</name>
    <dbReference type="NCBI Taxonomy" id="191391"/>
    <lineage>
        <taxon>Bacteria</taxon>
        <taxon>Pseudomonadati</taxon>
        <taxon>Pseudomonadota</taxon>
        <taxon>Gammaproteobacteria</taxon>
        <taxon>Pseudomonadales</taxon>
        <taxon>Pseudomonadaceae</taxon>
        <taxon>Pseudomonas</taxon>
    </lineage>
</organism>
<sequence length="59" mass="6597">MNQVIVRIECFDENGDRADALDLRRGFSIGHCRALGTHARSGRNIVRMLQSGRTLAGRE</sequence>
<protein>
    <submittedName>
        <fullName evidence="1">Uncharacterized protein</fullName>
    </submittedName>
</protein>
<dbReference type="AlphaFoldDB" id="A0A7Y8GBL5"/>
<proteinExistence type="predicted"/>
<comment type="caution">
    <text evidence="1">The sequence shown here is derived from an EMBL/GenBank/DDBJ whole genome shotgun (WGS) entry which is preliminary data.</text>
</comment>
<dbReference type="EMBL" id="JACAQV010000006">
    <property type="protein sequence ID" value="NWF07181.1"/>
    <property type="molecule type" value="Genomic_DNA"/>
</dbReference>
<evidence type="ECO:0000313" key="2">
    <source>
        <dbReference type="Proteomes" id="UP000561369"/>
    </source>
</evidence>
<dbReference type="RefSeq" id="WP_157788656.1">
    <property type="nucleotide sequence ID" value="NZ_JACAQV010000006.1"/>
</dbReference>
<reference evidence="1 2" key="1">
    <citation type="submission" date="2020-04" db="EMBL/GenBank/DDBJ databases">
        <title>Molecular characterization of pseudomonads from Agaricus bisporus reveal novel blotch 2 pathogens in Western Europe.</title>
        <authorList>
            <person name="Taparia T."/>
            <person name="Krijger M."/>
            <person name="Haynes E."/>
            <person name="Elpinstone J.G."/>
            <person name="Noble R."/>
            <person name="Van Der Wolf J."/>
        </authorList>
    </citation>
    <scope>NUCLEOTIDE SEQUENCE [LARGE SCALE GENOMIC DNA]</scope>
    <source>
        <strain evidence="1 2">IPO3765</strain>
    </source>
</reference>